<comment type="caution">
    <text evidence="1">The sequence shown here is derived from an EMBL/GenBank/DDBJ whole genome shotgun (WGS) entry which is preliminary data.</text>
</comment>
<reference evidence="2" key="1">
    <citation type="journal article" date="2019" name="Int. J. Syst. Evol. Microbiol.">
        <title>The Global Catalogue of Microorganisms (GCM) 10K type strain sequencing project: providing services to taxonomists for standard genome sequencing and annotation.</title>
        <authorList>
            <consortium name="The Broad Institute Genomics Platform"/>
            <consortium name="The Broad Institute Genome Sequencing Center for Infectious Disease"/>
            <person name="Wu L."/>
            <person name="Ma J."/>
        </authorList>
    </citation>
    <scope>NUCLEOTIDE SEQUENCE [LARGE SCALE GENOMIC DNA]</scope>
    <source>
        <strain evidence="2">FCH27</strain>
    </source>
</reference>
<accession>A0ABW2N0N7</accession>
<evidence type="ECO:0000313" key="2">
    <source>
        <dbReference type="Proteomes" id="UP001596524"/>
    </source>
</evidence>
<sequence length="336" mass="37421">MTLRAAWLPFVDDKRVASVRLRTHNPVDILRQDGVSARVLGRGGPTPDEVLILQKAYSQDHLAMAQQHRASGGAVVLDLCDNHFVKNDADPVLEARAARLMAILPHVDVVSVCTSELGEVVPHPETIVVNDALDVIRPRPQSRFRRRYRDPSRVDRVLWFGTAGAHDLPFGIRDLARVLPALGRAGVEHPFDLVVMSNSRAAFSRLPVPPDLRARYVPWSAKAFARVAAVSDVAVLPVEINAVTRGKTSNRVATAFQHGMNVVTDPLPSYLDYRECVRFGGYEEHVVEYLQDKSLRADHVRTGREITERLYAPSVISRQWRDVIERAALLRDASSS</sequence>
<evidence type="ECO:0000313" key="1">
    <source>
        <dbReference type="EMBL" id="MFC7360039.1"/>
    </source>
</evidence>
<dbReference type="EMBL" id="JBHTCH010000005">
    <property type="protein sequence ID" value="MFC7360039.1"/>
    <property type="molecule type" value="Genomic_DNA"/>
</dbReference>
<dbReference type="Proteomes" id="UP001596524">
    <property type="component" value="Unassembled WGS sequence"/>
</dbReference>
<protein>
    <recommendedName>
        <fullName evidence="3">Glycosyltransferase family 1 protein</fullName>
    </recommendedName>
</protein>
<name>A0ABW2N0N7_9ACTN</name>
<gene>
    <name evidence="1" type="ORF">ACFQO6_07125</name>
</gene>
<evidence type="ECO:0008006" key="3">
    <source>
        <dbReference type="Google" id="ProtNLM"/>
    </source>
</evidence>
<dbReference type="RefSeq" id="WP_255890699.1">
    <property type="nucleotide sequence ID" value="NZ_JAFMZM010000003.1"/>
</dbReference>
<organism evidence="1 2">
    <name type="scientific">Nocardioides astragali</name>
    <dbReference type="NCBI Taxonomy" id="1776736"/>
    <lineage>
        <taxon>Bacteria</taxon>
        <taxon>Bacillati</taxon>
        <taxon>Actinomycetota</taxon>
        <taxon>Actinomycetes</taxon>
        <taxon>Propionibacteriales</taxon>
        <taxon>Nocardioidaceae</taxon>
        <taxon>Nocardioides</taxon>
    </lineage>
</organism>
<proteinExistence type="predicted"/>
<keyword evidence="2" id="KW-1185">Reference proteome</keyword>